<protein>
    <submittedName>
        <fullName evidence="1">Uncharacterized protein</fullName>
    </submittedName>
</protein>
<evidence type="ECO:0000313" key="1">
    <source>
        <dbReference type="EMBL" id="KAH3813272.1"/>
    </source>
</evidence>
<keyword evidence="2" id="KW-1185">Reference proteome</keyword>
<comment type="caution">
    <text evidence="1">The sequence shown here is derived from an EMBL/GenBank/DDBJ whole genome shotgun (WGS) entry which is preliminary data.</text>
</comment>
<reference evidence="1" key="1">
    <citation type="journal article" date="2019" name="bioRxiv">
        <title>The Genome of the Zebra Mussel, Dreissena polymorpha: A Resource for Invasive Species Research.</title>
        <authorList>
            <person name="McCartney M.A."/>
            <person name="Auch B."/>
            <person name="Kono T."/>
            <person name="Mallez S."/>
            <person name="Zhang Y."/>
            <person name="Obille A."/>
            <person name="Becker A."/>
            <person name="Abrahante J.E."/>
            <person name="Garbe J."/>
            <person name="Badalamenti J.P."/>
            <person name="Herman A."/>
            <person name="Mangelson H."/>
            <person name="Liachko I."/>
            <person name="Sullivan S."/>
            <person name="Sone E.D."/>
            <person name="Koren S."/>
            <person name="Silverstein K.A.T."/>
            <person name="Beckman K.B."/>
            <person name="Gohl D.M."/>
        </authorList>
    </citation>
    <scope>NUCLEOTIDE SEQUENCE</scope>
    <source>
        <strain evidence="1">Duluth1</strain>
        <tissue evidence="1">Whole animal</tissue>
    </source>
</reference>
<reference evidence="1" key="2">
    <citation type="submission" date="2020-11" db="EMBL/GenBank/DDBJ databases">
        <authorList>
            <person name="McCartney M.A."/>
            <person name="Auch B."/>
            <person name="Kono T."/>
            <person name="Mallez S."/>
            <person name="Becker A."/>
            <person name="Gohl D.M."/>
            <person name="Silverstein K.A.T."/>
            <person name="Koren S."/>
            <person name="Bechman K.B."/>
            <person name="Herman A."/>
            <person name="Abrahante J.E."/>
            <person name="Garbe J."/>
        </authorList>
    </citation>
    <scope>NUCLEOTIDE SEQUENCE</scope>
    <source>
        <strain evidence="1">Duluth1</strain>
        <tissue evidence="1">Whole animal</tissue>
    </source>
</reference>
<dbReference type="Proteomes" id="UP000828390">
    <property type="component" value="Unassembled WGS sequence"/>
</dbReference>
<accession>A0A9D4GFX5</accession>
<sequence length="90" mass="10128">MMSQMRVTFMVDSARKLARLFVLMIARLSSKMVPCWNRILKAIANSLDPDEMPQKVASHQDPNFVMIMLVHIDDDDGGGDDNDDDDDTGN</sequence>
<organism evidence="1 2">
    <name type="scientific">Dreissena polymorpha</name>
    <name type="common">Zebra mussel</name>
    <name type="synonym">Mytilus polymorpha</name>
    <dbReference type="NCBI Taxonomy" id="45954"/>
    <lineage>
        <taxon>Eukaryota</taxon>
        <taxon>Metazoa</taxon>
        <taxon>Spiralia</taxon>
        <taxon>Lophotrochozoa</taxon>
        <taxon>Mollusca</taxon>
        <taxon>Bivalvia</taxon>
        <taxon>Autobranchia</taxon>
        <taxon>Heteroconchia</taxon>
        <taxon>Euheterodonta</taxon>
        <taxon>Imparidentia</taxon>
        <taxon>Neoheterodontei</taxon>
        <taxon>Myida</taxon>
        <taxon>Dreissenoidea</taxon>
        <taxon>Dreissenidae</taxon>
        <taxon>Dreissena</taxon>
    </lineage>
</organism>
<gene>
    <name evidence="1" type="ORF">DPMN_141725</name>
</gene>
<name>A0A9D4GFX5_DREPO</name>
<evidence type="ECO:0000313" key="2">
    <source>
        <dbReference type="Proteomes" id="UP000828390"/>
    </source>
</evidence>
<dbReference type="AlphaFoldDB" id="A0A9D4GFX5"/>
<dbReference type="EMBL" id="JAIWYP010000006">
    <property type="protein sequence ID" value="KAH3813272.1"/>
    <property type="molecule type" value="Genomic_DNA"/>
</dbReference>
<proteinExistence type="predicted"/>